<dbReference type="InterPro" id="IPR008928">
    <property type="entry name" value="6-hairpin_glycosidase_sf"/>
</dbReference>
<dbReference type="InterPro" id="IPR054363">
    <property type="entry name" value="GH95_cat"/>
</dbReference>
<dbReference type="PANTHER" id="PTHR31084:SF0">
    <property type="entry name" value="ALPHA-L-FUCOSIDASE 2"/>
    <property type="match status" value="1"/>
</dbReference>
<evidence type="ECO:0000256" key="1">
    <source>
        <dbReference type="SAM" id="MobiDB-lite"/>
    </source>
</evidence>
<evidence type="ECO:0000313" key="6">
    <source>
        <dbReference type="EMBL" id="RHK47044.1"/>
    </source>
</evidence>
<evidence type="ECO:0000313" key="7">
    <source>
        <dbReference type="Proteomes" id="UP000286598"/>
    </source>
</evidence>
<dbReference type="OrthoDB" id="9802600at2"/>
<dbReference type="SUPFAM" id="SSF48208">
    <property type="entry name" value="Six-hairpin glycosidases"/>
    <property type="match status" value="1"/>
</dbReference>
<evidence type="ECO:0000259" key="4">
    <source>
        <dbReference type="Pfam" id="PF21307"/>
    </source>
</evidence>
<dbReference type="GO" id="GO:0005975">
    <property type="term" value="P:carbohydrate metabolic process"/>
    <property type="evidence" value="ECO:0007669"/>
    <property type="project" value="InterPro"/>
</dbReference>
<evidence type="ECO:0000259" key="3">
    <source>
        <dbReference type="Pfam" id="PF14498"/>
    </source>
</evidence>
<accession>A0A415GE05</accession>
<dbReference type="PANTHER" id="PTHR31084">
    <property type="entry name" value="ALPHA-L-FUCOSIDASE 2"/>
    <property type="match status" value="1"/>
</dbReference>
<sequence length="1013" mass="110966">MKRITLFFIALFACLFVGVQSTSAAASKKAAPKTPEFVTSGDGGTYYYVKFLRNEKVMSVSSDNCIRLYAGSGESSQQWRLVGTQNNFQFQNKDGQYIVVSSQSLGATSTGAANPNPLRPSTSEQPGGFKLQVAPNTDNGTGWEIVANSKSGYNVVNLWGDPGDGNSIGFWKTNDQNNVVVFVKPDTDLGAADYKTVGSMTFKPENKLTLWYTEPATTAKLYSGGQGYSNWMEYALPIGDGQFGACLFGGVYRDEIQFNEKTLWSGTPARSSQGGKGYGKYENFGSIYAKDLSGEFGLTTDKAASNYVRLLDLTTATGKTMFKSAAGVEYTREYIASNPARVVVAHYTASKGGKLSFRFTMAAGSITADPTYADGEGTFSGKLETISYNARMKVVPVGGTMTTDDEGIEVIGADEIMVVLGGGTDFDAYESTYAKNTSALAQTISDCVAAAAAKSWTDLYAEHVADYQSFFNRCEFDLAGTKNDMATNRLIDSYNSGRGADALMLEQLYFAYGRYLEISSSRGVDSPSNLQGIWNNINGVAWNSDIHSNINVQMNYWPAEPTNLSEMHLPFLNYIWAMAEKQPQWKQWAKLQGQDRGWTCFTENNIFGGVSAFKNNYVIANAWYATHLWQHYRYTLDREYLKRVFPAMLSASQFWMDRLKLASDGTYECPNEWSPEHGPESENGVAHAQQLVYDLFSNTLAAIDVLGDDAEVSATDLATLKDRFSKLDKGLATETYTGYFGSAIPTGTKILREWKYSSYTRGENGHRHMSHLMCLYPFSQIEPGTELFDAAVNSMKLRGDGATGWSMGWKMNLWARALDGDHARTILNNALAHSNGGAGVFYNLFDSHAPFQIDGNFGACAGIAEMIMQSNSGLIRILPALPTAWTEGHMHGMKAVGDVTVSIDWKNGEATRVTLTNNQGQTMRVHYKNLAKAKVYVDNELKEVAVEDNVATLTGANGSVVVLDFDGSFTPTGIGAVKTDVACDGYMYNVSGQRVNDTYKGIVIKNGKKMLKK</sequence>
<feature type="region of interest" description="Disordered" evidence="1">
    <location>
        <begin position="108"/>
        <end position="127"/>
    </location>
</feature>
<dbReference type="AlphaFoldDB" id="A0A415GE05"/>
<feature type="chain" id="PRO_5019239407" evidence="2">
    <location>
        <begin position="25"/>
        <end position="1013"/>
    </location>
</feature>
<evidence type="ECO:0000259" key="5">
    <source>
        <dbReference type="Pfam" id="PF22124"/>
    </source>
</evidence>
<organism evidence="6 7">
    <name type="scientific">Leyella stercorea</name>
    <dbReference type="NCBI Taxonomy" id="363265"/>
    <lineage>
        <taxon>Bacteria</taxon>
        <taxon>Pseudomonadati</taxon>
        <taxon>Bacteroidota</taxon>
        <taxon>Bacteroidia</taxon>
        <taxon>Bacteroidales</taxon>
        <taxon>Prevotellaceae</taxon>
        <taxon>Leyella</taxon>
    </lineage>
</organism>
<name>A0A415GE05_9BACT</name>
<evidence type="ECO:0000256" key="2">
    <source>
        <dbReference type="SAM" id="SignalP"/>
    </source>
</evidence>
<dbReference type="Gene3D" id="1.50.10.10">
    <property type="match status" value="1"/>
</dbReference>
<keyword evidence="2" id="KW-0732">Signal</keyword>
<feature type="domain" description="Alpha fucosidase A-like C-terminal" evidence="4">
    <location>
        <begin position="869"/>
        <end position="956"/>
    </location>
</feature>
<dbReference type="InterPro" id="IPR012341">
    <property type="entry name" value="6hp_glycosidase-like_sf"/>
</dbReference>
<dbReference type="Pfam" id="PF14498">
    <property type="entry name" value="Glyco_hyd_65N_2"/>
    <property type="match status" value="2"/>
</dbReference>
<feature type="domain" description="Glycosyl hydrolase family 95 N-terminal" evidence="3">
    <location>
        <begin position="210"/>
        <end position="272"/>
    </location>
</feature>
<keyword evidence="6" id="KW-0378">Hydrolase</keyword>
<protein>
    <submittedName>
        <fullName evidence="6">Glycoside hydrolase family 95 protein</fullName>
    </submittedName>
</protein>
<proteinExistence type="predicted"/>
<dbReference type="Pfam" id="PF21307">
    <property type="entry name" value="Glyco_hydro_95_C"/>
    <property type="match status" value="1"/>
</dbReference>
<dbReference type="InterPro" id="IPR049053">
    <property type="entry name" value="AFCA-like_C"/>
</dbReference>
<dbReference type="Gene3D" id="2.80.10.50">
    <property type="match status" value="1"/>
</dbReference>
<feature type="domain" description="Glycosyl hydrolase family 95 catalytic" evidence="5">
    <location>
        <begin position="455"/>
        <end position="867"/>
    </location>
</feature>
<dbReference type="GO" id="GO:0004560">
    <property type="term" value="F:alpha-L-fucosidase activity"/>
    <property type="evidence" value="ECO:0007669"/>
    <property type="project" value="TreeGrafter"/>
</dbReference>
<dbReference type="Proteomes" id="UP000286598">
    <property type="component" value="Unassembled WGS sequence"/>
</dbReference>
<feature type="domain" description="Glycosyl hydrolase family 95 N-terminal" evidence="3">
    <location>
        <begin position="275"/>
        <end position="428"/>
    </location>
</feature>
<gene>
    <name evidence="6" type="ORF">DW060_12670</name>
</gene>
<dbReference type="Pfam" id="PF22124">
    <property type="entry name" value="Glyco_hydro_95_cat"/>
    <property type="match status" value="1"/>
</dbReference>
<feature type="signal peptide" evidence="2">
    <location>
        <begin position="1"/>
        <end position="24"/>
    </location>
</feature>
<comment type="caution">
    <text evidence="6">The sequence shown here is derived from an EMBL/GenBank/DDBJ whole genome shotgun (WGS) entry which is preliminary data.</text>
</comment>
<dbReference type="InterPro" id="IPR027414">
    <property type="entry name" value="GH95_N_dom"/>
</dbReference>
<keyword evidence="7" id="KW-1185">Reference proteome</keyword>
<feature type="compositionally biased region" description="Polar residues" evidence="1">
    <location>
        <begin position="108"/>
        <end position="125"/>
    </location>
</feature>
<reference evidence="6 7" key="1">
    <citation type="submission" date="2018-08" db="EMBL/GenBank/DDBJ databases">
        <title>A genome reference for cultivated species of the human gut microbiota.</title>
        <authorList>
            <person name="Zou Y."/>
            <person name="Xue W."/>
            <person name="Luo G."/>
        </authorList>
    </citation>
    <scope>NUCLEOTIDE SEQUENCE [LARGE SCALE GENOMIC DNA]</scope>
    <source>
        <strain evidence="6 7">AF42-9</strain>
    </source>
</reference>
<dbReference type="EMBL" id="QRNO01000100">
    <property type="protein sequence ID" value="RHK47044.1"/>
    <property type="molecule type" value="Genomic_DNA"/>
</dbReference>